<evidence type="ECO:0000256" key="2">
    <source>
        <dbReference type="SAM" id="SignalP"/>
    </source>
</evidence>
<proteinExistence type="predicted"/>
<sequence>MQPKSFALLTFLLGAAIAAPVAESPSESIGPVPSESLSGVRSAFSGTASGVPYFPAPSGFPTQLTRHPSGGPPAPTGSFPVPSRSFSLPPPFSGTPPRPSGSFTGPHPSWTAVPPS</sequence>
<evidence type="ECO:0000313" key="3">
    <source>
        <dbReference type="EMBL" id="CAE6446586.1"/>
    </source>
</evidence>
<evidence type="ECO:0000256" key="1">
    <source>
        <dbReference type="SAM" id="MobiDB-lite"/>
    </source>
</evidence>
<evidence type="ECO:0000313" key="4">
    <source>
        <dbReference type="Proteomes" id="UP000663850"/>
    </source>
</evidence>
<feature type="compositionally biased region" description="Pro residues" evidence="1">
    <location>
        <begin position="88"/>
        <end position="99"/>
    </location>
</feature>
<gene>
    <name evidence="3" type="ORF">RDB_LOCUS36267</name>
</gene>
<comment type="caution">
    <text evidence="3">The sequence shown here is derived from an EMBL/GenBank/DDBJ whole genome shotgun (WGS) entry which is preliminary data.</text>
</comment>
<accession>A0A8H3B307</accession>
<name>A0A8H3B307_9AGAM</name>
<dbReference type="AlphaFoldDB" id="A0A8H3B307"/>
<feature type="compositionally biased region" description="Low complexity" evidence="1">
    <location>
        <begin position="78"/>
        <end position="87"/>
    </location>
</feature>
<dbReference type="Proteomes" id="UP000663850">
    <property type="component" value="Unassembled WGS sequence"/>
</dbReference>
<protein>
    <submittedName>
        <fullName evidence="3">Uncharacterized protein</fullName>
    </submittedName>
</protein>
<feature type="region of interest" description="Disordered" evidence="1">
    <location>
        <begin position="56"/>
        <end position="116"/>
    </location>
</feature>
<feature type="chain" id="PRO_5034301427" evidence="2">
    <location>
        <begin position="19"/>
        <end position="116"/>
    </location>
</feature>
<organism evidence="3 4">
    <name type="scientific">Rhizoctonia solani</name>
    <dbReference type="NCBI Taxonomy" id="456999"/>
    <lineage>
        <taxon>Eukaryota</taxon>
        <taxon>Fungi</taxon>
        <taxon>Dikarya</taxon>
        <taxon>Basidiomycota</taxon>
        <taxon>Agaricomycotina</taxon>
        <taxon>Agaricomycetes</taxon>
        <taxon>Cantharellales</taxon>
        <taxon>Ceratobasidiaceae</taxon>
        <taxon>Rhizoctonia</taxon>
    </lineage>
</organism>
<keyword evidence="2" id="KW-0732">Signal</keyword>
<feature type="signal peptide" evidence="2">
    <location>
        <begin position="1"/>
        <end position="18"/>
    </location>
</feature>
<dbReference type="EMBL" id="CAJMWZ010001998">
    <property type="protein sequence ID" value="CAE6446586.1"/>
    <property type="molecule type" value="Genomic_DNA"/>
</dbReference>
<reference evidence="3" key="1">
    <citation type="submission" date="2021-01" db="EMBL/GenBank/DDBJ databases">
        <authorList>
            <person name="Kaushik A."/>
        </authorList>
    </citation>
    <scope>NUCLEOTIDE SEQUENCE</scope>
    <source>
        <strain evidence="3">Type strain: AG8-Rh-89/</strain>
    </source>
</reference>